<reference evidence="1 2" key="1">
    <citation type="submission" date="2022-03" db="EMBL/GenBank/DDBJ databases">
        <title>Complete genome analysis of Roseomonas KG 17.1 : a prolific producer of plant growth promoters.</title>
        <authorList>
            <person name="Saadouli I."/>
            <person name="Najjari A."/>
            <person name="Mosbah A."/>
            <person name="Ouzari H.I."/>
        </authorList>
    </citation>
    <scope>NUCLEOTIDE SEQUENCE [LARGE SCALE GENOMIC DNA]</scope>
    <source>
        <strain evidence="1 2">KG17-1</strain>
    </source>
</reference>
<dbReference type="Proteomes" id="UP001201985">
    <property type="component" value="Unassembled WGS sequence"/>
</dbReference>
<dbReference type="InterPro" id="IPR010626">
    <property type="entry name" value="DUF1217"/>
</dbReference>
<evidence type="ECO:0000313" key="2">
    <source>
        <dbReference type="Proteomes" id="UP001201985"/>
    </source>
</evidence>
<sequence length="489" mass="51016">MSVAAVLTGVPTGLAGWKVLQGKSPGDFKAFSKDPALQKDLAYLRDKLPTKLTSKSLLDDRRLQEMVLRAYGLDAQIGFNGLMRKVLDSDPADSTSAAGRMTDSRFRQLTADLNYGGKSVAAVPAVLSKSTLQVDWAAGGAGFSGFSGSFATVQVKEVPLDGADTRQKLAEKLQAAFRKADGGRADISVTAFGLQLVFSDAKGRGASSFKFTPIAGSAATVTAGASTTQPVSQAMVLNKLSSSQNLDSFTGTFGTVTVSGVSLKGLGTAAEVAAALQATFRKADGDRADISVKADGQTLTFTDARNRSNAQFNFAGQATAKLLTNTNGTAGTAATGGPKVASSAMVDAIVQKYTQARFEESLGETSETLRRAVYAKRTLPQTTSWYSVIADRNLAEVVQTVLGLPSSFGSLDVDQQKAALSKRMDIADFKDSAKLSKLLERYVAQTSISEAKALASSNGVVSLVQPVSWGSDSFSGASSAALFAILAAR</sequence>
<dbReference type="InterPro" id="IPR023157">
    <property type="entry name" value="AGR-C-984p-like_sf"/>
</dbReference>
<protein>
    <submittedName>
        <fullName evidence="1">DUF1217 domain-containing protein</fullName>
    </submittedName>
</protein>
<comment type="caution">
    <text evidence="1">The sequence shown here is derived from an EMBL/GenBank/DDBJ whole genome shotgun (WGS) entry which is preliminary data.</text>
</comment>
<gene>
    <name evidence="1" type="ORF">MON41_13575</name>
</gene>
<proteinExistence type="predicted"/>
<dbReference type="EMBL" id="JALBUU010000004">
    <property type="protein sequence ID" value="MCI0754787.1"/>
    <property type="molecule type" value="Genomic_DNA"/>
</dbReference>
<name>A0ABS9W6C0_9PROT</name>
<dbReference type="RefSeq" id="WP_241793070.1">
    <property type="nucleotide sequence ID" value="NZ_JALBUU010000004.1"/>
</dbReference>
<dbReference type="SUPFAM" id="SSF158837">
    <property type="entry name" value="AGR C 984p-like"/>
    <property type="match status" value="1"/>
</dbReference>
<accession>A0ABS9W6C0</accession>
<evidence type="ECO:0000313" key="1">
    <source>
        <dbReference type="EMBL" id="MCI0754787.1"/>
    </source>
</evidence>
<organism evidence="1 2">
    <name type="scientific">Teichococcus vastitatis</name>
    <dbReference type="NCBI Taxonomy" id="2307076"/>
    <lineage>
        <taxon>Bacteria</taxon>
        <taxon>Pseudomonadati</taxon>
        <taxon>Pseudomonadota</taxon>
        <taxon>Alphaproteobacteria</taxon>
        <taxon>Acetobacterales</taxon>
        <taxon>Roseomonadaceae</taxon>
        <taxon>Roseomonas</taxon>
    </lineage>
</organism>
<keyword evidence="2" id="KW-1185">Reference proteome</keyword>
<dbReference type="Pfam" id="PF06748">
    <property type="entry name" value="DUF1217"/>
    <property type="match status" value="2"/>
</dbReference>
<dbReference type="Gene3D" id="1.10.3700.10">
    <property type="entry name" value="AGR C 984p-like"/>
    <property type="match status" value="2"/>
</dbReference>